<feature type="transmembrane region" description="Helical" evidence="7">
    <location>
        <begin position="51"/>
        <end position="72"/>
    </location>
</feature>
<dbReference type="AlphaFoldDB" id="A0A931NIN2"/>
<evidence type="ECO:0000256" key="3">
    <source>
        <dbReference type="ARBA" id="ARBA00022475"/>
    </source>
</evidence>
<dbReference type="PRINTS" id="PR01837">
    <property type="entry name" value="MGTCSAPBPROT"/>
</dbReference>
<sequence length="251" mass="26955">MPTLEALRSYWSPNEVWVNLLLFANILGALLLGLVAGYERTYHGRAAGMRTYGLVCMASCALTIFSGYPQHWFGGAHAAWFGTHFAPDPTRVVQGIVTGIGFLGAGMIMKDGLSISGLTSAASLWASSAIGILVGVGFYAAAILLTGLSASLMMWAARIERLLPARPAIALTLTYKPGVQPSREALDRTARDRGYQVAGGSFSVRFSEGRHIWRFVAIEVDRRKALPITGLAGDLSKLEGIEAFEIGHARN</sequence>
<comment type="subcellular location">
    <subcellularLocation>
        <location evidence="7">Cell inner membrane</location>
        <topology evidence="7">Multi-pass membrane protein</topology>
    </subcellularLocation>
    <subcellularLocation>
        <location evidence="1">Cell membrane</location>
        <topology evidence="1">Multi-pass membrane protein</topology>
    </subcellularLocation>
</comment>
<evidence type="ECO:0000256" key="7">
    <source>
        <dbReference type="RuleBase" id="RU365041"/>
    </source>
</evidence>
<keyword evidence="7" id="KW-0997">Cell inner membrane</keyword>
<evidence type="ECO:0000256" key="4">
    <source>
        <dbReference type="ARBA" id="ARBA00022692"/>
    </source>
</evidence>
<accession>A0A931NIN2</accession>
<dbReference type="Proteomes" id="UP000613266">
    <property type="component" value="Unassembled WGS sequence"/>
</dbReference>
<evidence type="ECO:0000259" key="8">
    <source>
        <dbReference type="Pfam" id="PF02308"/>
    </source>
</evidence>
<feature type="transmembrane region" description="Helical" evidence="7">
    <location>
        <begin position="92"/>
        <end position="109"/>
    </location>
</feature>
<protein>
    <recommendedName>
        <fullName evidence="7">Protein MgtC</fullName>
    </recommendedName>
</protein>
<keyword evidence="5 7" id="KW-1133">Transmembrane helix</keyword>
<keyword evidence="3" id="KW-1003">Cell membrane</keyword>
<keyword evidence="10" id="KW-1185">Reference proteome</keyword>
<gene>
    <name evidence="9" type="ORF">I7X39_21725</name>
</gene>
<dbReference type="PANTHER" id="PTHR33778:SF1">
    <property type="entry name" value="MAGNESIUM TRANSPORTER YHID-RELATED"/>
    <property type="match status" value="1"/>
</dbReference>
<comment type="caution">
    <text evidence="9">The sequence shown here is derived from an EMBL/GenBank/DDBJ whole genome shotgun (WGS) entry which is preliminary data.</text>
</comment>
<keyword evidence="4 7" id="KW-0812">Transmembrane</keyword>
<dbReference type="Pfam" id="PF02308">
    <property type="entry name" value="MgtC"/>
    <property type="match status" value="1"/>
</dbReference>
<dbReference type="EMBL" id="JAEDAK010000024">
    <property type="protein sequence ID" value="MBH9579526.1"/>
    <property type="molecule type" value="Genomic_DNA"/>
</dbReference>
<dbReference type="InterPro" id="IPR003416">
    <property type="entry name" value="MgtC/SapB/SrpB/YhiD_fam"/>
</dbReference>
<dbReference type="GO" id="GO:0005886">
    <property type="term" value="C:plasma membrane"/>
    <property type="evidence" value="ECO:0007669"/>
    <property type="project" value="UniProtKB-SubCell"/>
</dbReference>
<evidence type="ECO:0000256" key="5">
    <source>
        <dbReference type="ARBA" id="ARBA00022989"/>
    </source>
</evidence>
<feature type="transmembrane region" description="Helical" evidence="7">
    <location>
        <begin position="20"/>
        <end position="39"/>
    </location>
</feature>
<dbReference type="RefSeq" id="WP_198113474.1">
    <property type="nucleotide sequence ID" value="NZ_JAEDAK010000024.1"/>
</dbReference>
<name>A0A931NIN2_9BURK</name>
<feature type="transmembrane region" description="Helical" evidence="7">
    <location>
        <begin position="130"/>
        <end position="157"/>
    </location>
</feature>
<reference evidence="9" key="1">
    <citation type="submission" date="2020-12" db="EMBL/GenBank/DDBJ databases">
        <title>The genome sequence of Inhella sp. 1Y17.</title>
        <authorList>
            <person name="Liu Y."/>
        </authorList>
    </citation>
    <scope>NUCLEOTIDE SEQUENCE</scope>
    <source>
        <strain evidence="9">1Y17</strain>
    </source>
</reference>
<comment type="similarity">
    <text evidence="2 7">Belongs to the MgtC/SapB family.</text>
</comment>
<evidence type="ECO:0000313" key="10">
    <source>
        <dbReference type="Proteomes" id="UP000613266"/>
    </source>
</evidence>
<proteinExistence type="inferred from homology"/>
<evidence type="ECO:0000256" key="1">
    <source>
        <dbReference type="ARBA" id="ARBA00004651"/>
    </source>
</evidence>
<keyword evidence="6 7" id="KW-0472">Membrane</keyword>
<organism evidence="9 10">
    <name type="scientific">Inhella proteolytica</name>
    <dbReference type="NCBI Taxonomy" id="2795029"/>
    <lineage>
        <taxon>Bacteria</taxon>
        <taxon>Pseudomonadati</taxon>
        <taxon>Pseudomonadota</taxon>
        <taxon>Betaproteobacteria</taxon>
        <taxon>Burkholderiales</taxon>
        <taxon>Sphaerotilaceae</taxon>
        <taxon>Inhella</taxon>
    </lineage>
</organism>
<dbReference type="InterPro" id="IPR049177">
    <property type="entry name" value="MgtC_SapB_SrpB_YhiD_N"/>
</dbReference>
<evidence type="ECO:0000256" key="6">
    <source>
        <dbReference type="ARBA" id="ARBA00023136"/>
    </source>
</evidence>
<dbReference type="PANTHER" id="PTHR33778">
    <property type="entry name" value="PROTEIN MGTC"/>
    <property type="match status" value="1"/>
</dbReference>
<evidence type="ECO:0000256" key="2">
    <source>
        <dbReference type="ARBA" id="ARBA00009298"/>
    </source>
</evidence>
<feature type="domain" description="MgtC/SapB/SrpB/YhiD N-terminal" evidence="8">
    <location>
        <begin position="27"/>
        <end position="161"/>
    </location>
</feature>
<evidence type="ECO:0000313" key="9">
    <source>
        <dbReference type="EMBL" id="MBH9579526.1"/>
    </source>
</evidence>